<feature type="compositionally biased region" description="Pro residues" evidence="1">
    <location>
        <begin position="194"/>
        <end position="207"/>
    </location>
</feature>
<dbReference type="Proteomes" id="UP000198415">
    <property type="component" value="Unassembled WGS sequence"/>
</dbReference>
<protein>
    <submittedName>
        <fullName evidence="3">Uncharacterized protein</fullName>
    </submittedName>
</protein>
<evidence type="ECO:0000256" key="1">
    <source>
        <dbReference type="SAM" id="MobiDB-lite"/>
    </source>
</evidence>
<sequence>MRTATKLAVVGGGILTALAMTAGPAQARSTTVNPDVQAACNDYNRIGAATGLWGPADCANWRSTNVTSVRVTNQIGTRAAIWNGTALPPRLPSVASLPAATALPPRLPSVTNLSAATALPPVASLDPDLIPGDLLNDIDSPLNLTGLTKLPSVVNVNGPSGALTVPVTPPRLTVPITPPRVTVPLSPPRVTVPLTPPRVRPPVPAEH</sequence>
<evidence type="ECO:0000313" key="3">
    <source>
        <dbReference type="EMBL" id="SNR42876.1"/>
    </source>
</evidence>
<organism evidence="3 4">
    <name type="scientific">Actinoplanes regularis</name>
    <dbReference type="NCBI Taxonomy" id="52697"/>
    <lineage>
        <taxon>Bacteria</taxon>
        <taxon>Bacillati</taxon>
        <taxon>Actinomycetota</taxon>
        <taxon>Actinomycetes</taxon>
        <taxon>Micromonosporales</taxon>
        <taxon>Micromonosporaceae</taxon>
        <taxon>Actinoplanes</taxon>
    </lineage>
</organism>
<feature type="signal peptide" evidence="2">
    <location>
        <begin position="1"/>
        <end position="27"/>
    </location>
</feature>
<dbReference type="RefSeq" id="WP_179276968.1">
    <property type="nucleotide sequence ID" value="NZ_BOMU01000030.1"/>
</dbReference>
<evidence type="ECO:0000256" key="2">
    <source>
        <dbReference type="SAM" id="SignalP"/>
    </source>
</evidence>
<evidence type="ECO:0000313" key="4">
    <source>
        <dbReference type="Proteomes" id="UP000198415"/>
    </source>
</evidence>
<dbReference type="AlphaFoldDB" id="A0A238W8H6"/>
<keyword evidence="4" id="KW-1185">Reference proteome</keyword>
<name>A0A238W8H6_9ACTN</name>
<dbReference type="EMBL" id="FZNR01000002">
    <property type="protein sequence ID" value="SNR42876.1"/>
    <property type="molecule type" value="Genomic_DNA"/>
</dbReference>
<proteinExistence type="predicted"/>
<accession>A0A238W8H6</accession>
<keyword evidence="2" id="KW-0732">Signal</keyword>
<gene>
    <name evidence="3" type="ORF">SAMN06264365_102271</name>
</gene>
<feature type="region of interest" description="Disordered" evidence="1">
    <location>
        <begin position="187"/>
        <end position="207"/>
    </location>
</feature>
<feature type="chain" id="PRO_5012489382" evidence="2">
    <location>
        <begin position="28"/>
        <end position="207"/>
    </location>
</feature>
<reference evidence="3 4" key="1">
    <citation type="submission" date="2017-06" db="EMBL/GenBank/DDBJ databases">
        <authorList>
            <person name="Kim H.J."/>
            <person name="Triplett B.A."/>
        </authorList>
    </citation>
    <scope>NUCLEOTIDE SEQUENCE [LARGE SCALE GENOMIC DNA]</scope>
    <source>
        <strain evidence="3 4">DSM 43151</strain>
    </source>
</reference>